<sequence>MKKNKKSLKKLTLNKKVVSSLEESQVSGGTIVSIACPTLFCPTRFNCPTLQFDCPTLRIDCQQTLDSGCIKTLDCSLAGCPTNFVC</sequence>
<protein>
    <submittedName>
        <fullName evidence="1">Uncharacterized protein</fullName>
    </submittedName>
</protein>
<dbReference type="InterPro" id="IPR058238">
    <property type="entry name" value="Lant_leader_dom"/>
</dbReference>
<evidence type="ECO:0000313" key="1">
    <source>
        <dbReference type="EMBL" id="MBC8754384.1"/>
    </source>
</evidence>
<dbReference type="EMBL" id="JACGWS010000003">
    <property type="protein sequence ID" value="MBC8754384.1"/>
    <property type="molecule type" value="Genomic_DNA"/>
</dbReference>
<reference evidence="1 2" key="1">
    <citation type="submission" date="2020-07" db="EMBL/GenBank/DDBJ databases">
        <title>Description of Kordia aestuariivivens sp. nov., isolated from a tidal flat.</title>
        <authorList>
            <person name="Park S."/>
            <person name="Yoon J.-H."/>
        </authorList>
    </citation>
    <scope>NUCLEOTIDE SEQUENCE [LARGE SCALE GENOMIC DNA]</scope>
    <source>
        <strain evidence="1 2">YSTF-M3</strain>
    </source>
</reference>
<gene>
    <name evidence="1" type="ORF">H2O64_06855</name>
</gene>
<keyword evidence="2" id="KW-1185">Reference proteome</keyword>
<accession>A0ABR7Q7T7</accession>
<proteinExistence type="predicted"/>
<dbReference type="NCBIfam" id="NF038153">
    <property type="entry name" value="lant_leader_L1a"/>
    <property type="match status" value="1"/>
</dbReference>
<comment type="caution">
    <text evidence="1">The sequence shown here is derived from an EMBL/GenBank/DDBJ whole genome shotgun (WGS) entry which is preliminary data.</text>
</comment>
<organism evidence="1 2">
    <name type="scientific">Kordia aestuariivivens</name>
    <dbReference type="NCBI Taxonomy" id="2759037"/>
    <lineage>
        <taxon>Bacteria</taxon>
        <taxon>Pseudomonadati</taxon>
        <taxon>Bacteroidota</taxon>
        <taxon>Flavobacteriia</taxon>
        <taxon>Flavobacteriales</taxon>
        <taxon>Flavobacteriaceae</taxon>
        <taxon>Kordia</taxon>
    </lineage>
</organism>
<dbReference type="RefSeq" id="WP_187561424.1">
    <property type="nucleotide sequence ID" value="NZ_JACGWS010000003.1"/>
</dbReference>
<name>A0ABR7Q7T7_9FLAO</name>
<evidence type="ECO:0000313" key="2">
    <source>
        <dbReference type="Proteomes" id="UP000619238"/>
    </source>
</evidence>
<dbReference type="Proteomes" id="UP000619238">
    <property type="component" value="Unassembled WGS sequence"/>
</dbReference>